<dbReference type="EMBL" id="QJSX01000006">
    <property type="protein sequence ID" value="PYE54086.1"/>
    <property type="molecule type" value="Genomic_DNA"/>
</dbReference>
<dbReference type="NCBIfam" id="TIGR03187">
    <property type="entry name" value="DGQHR"/>
    <property type="match status" value="1"/>
</dbReference>
<keyword evidence="2" id="KW-1185">Reference proteome</keyword>
<evidence type="ECO:0000313" key="1">
    <source>
        <dbReference type="EMBL" id="PYE54086.1"/>
    </source>
</evidence>
<reference evidence="1 2" key="1">
    <citation type="submission" date="2018-06" db="EMBL/GenBank/DDBJ databases">
        <title>Genomic Encyclopedia of Type Strains, Phase IV (KMG-IV): sequencing the most valuable type-strain genomes for metagenomic binning, comparative biology and taxonomic classification.</title>
        <authorList>
            <person name="Goeker M."/>
        </authorList>
    </citation>
    <scope>NUCLEOTIDE SEQUENCE [LARGE SCALE GENOMIC DNA]</scope>
    <source>
        <strain evidence="1 2">DSM 18048</strain>
    </source>
</reference>
<comment type="caution">
    <text evidence="1">The sequence shown here is derived from an EMBL/GenBank/DDBJ whole genome shotgun (WGS) entry which is preliminary data.</text>
</comment>
<dbReference type="Proteomes" id="UP000248326">
    <property type="component" value="Unassembled WGS sequence"/>
</dbReference>
<gene>
    <name evidence="1" type="ORF">DES52_10648</name>
</gene>
<dbReference type="OrthoDB" id="415825at2"/>
<dbReference type="Pfam" id="PF14072">
    <property type="entry name" value="DndB"/>
    <property type="match status" value="1"/>
</dbReference>
<dbReference type="AlphaFoldDB" id="A0A318S8C1"/>
<protein>
    <submittedName>
        <fullName evidence="1">DGQHR domain-containing protein</fullName>
    </submittedName>
</protein>
<dbReference type="RefSeq" id="WP_110886483.1">
    <property type="nucleotide sequence ID" value="NZ_QJSX01000006.1"/>
</dbReference>
<organism evidence="1 2">
    <name type="scientific">Deinococcus yavapaiensis KR-236</name>
    <dbReference type="NCBI Taxonomy" id="694435"/>
    <lineage>
        <taxon>Bacteria</taxon>
        <taxon>Thermotogati</taxon>
        <taxon>Deinococcota</taxon>
        <taxon>Deinococci</taxon>
        <taxon>Deinococcales</taxon>
        <taxon>Deinococcaceae</taxon>
        <taxon>Deinococcus</taxon>
    </lineage>
</organism>
<sequence length="545" mass="60643">MTTTDVTSALEKIRDAQALQRRIVQDLLDDQLHDETRVLVTAGRMGVTTSYVGTVSFRWIDRNVKIFTQLDLIRNRLDDRGQFVLDNESIDELQQRAPDWSRQAVLVHYLLRNRARKFPAMLLVVSEAWVNDPAAPEWNAEGRATKASVPFARLDGQGRVGLVELRRGVTVYVVDGQHRLMGIQGLLELLRTGHLDLRAANRKPTGVESLEQLKVSLGLTDADIASVEDETMGVEFIPAVMQGETREDARRRVRSTFVHVNKTARPLTHGELAALDEEDGFAIVARTIARQHPLFKKEESGDRVSLKTTALPDRSKWLTALATLTDMARGYLGAAAPFRAWVPRRKDELATRPDETELEDATRRFREFWDGVASLPSFASIQKGEATIDEWRQFPTRAKGKSVGHGHLLMRPVGQSILADAVGKLHRNGQGVPLADLVSRLRRLDEAHLFDRVDAPTSPWYGVVYDPVGQRIVLSGRDAGVLILTHLLGGESALTPAERARLLEQYRKLRTVPGENGAALYWNASGDRVASPDAIELPRAPEGTA</sequence>
<evidence type="ECO:0000313" key="2">
    <source>
        <dbReference type="Proteomes" id="UP000248326"/>
    </source>
</evidence>
<dbReference type="CDD" id="cd16414">
    <property type="entry name" value="dndB_like"/>
    <property type="match status" value="1"/>
</dbReference>
<accession>A0A318S8C1</accession>
<dbReference type="InterPro" id="IPR017601">
    <property type="entry name" value="DGQHR-contain_dom"/>
</dbReference>
<proteinExistence type="predicted"/>
<name>A0A318S8C1_9DEIO</name>
<dbReference type="InterPro" id="IPR017642">
    <property type="entry name" value="DNA_S_mod_DndB"/>
</dbReference>